<proteinExistence type="predicted"/>
<gene>
    <name evidence="1" type="ORF">UU93_C0015G0003</name>
</gene>
<dbReference type="STRING" id="1618356.UU93_C0015G0003"/>
<accession>A0A0G0Y4H8</accession>
<dbReference type="EMBL" id="LCCN01000015">
    <property type="protein sequence ID" value="KKS31664.1"/>
    <property type="molecule type" value="Genomic_DNA"/>
</dbReference>
<evidence type="ECO:0000313" key="2">
    <source>
        <dbReference type="Proteomes" id="UP000034160"/>
    </source>
</evidence>
<protein>
    <submittedName>
        <fullName evidence="1">Uncharacterized protein</fullName>
    </submittedName>
</protein>
<dbReference type="AlphaFoldDB" id="A0A0G0Y4H8"/>
<dbReference type="Proteomes" id="UP000034160">
    <property type="component" value="Unassembled WGS sequence"/>
</dbReference>
<organism evidence="1 2">
    <name type="scientific">Candidatus Amesbacteria bacterium GW2011_GWA2_42_12</name>
    <dbReference type="NCBI Taxonomy" id="1618356"/>
    <lineage>
        <taxon>Bacteria</taxon>
        <taxon>Candidatus Amesiibacteriota</taxon>
    </lineage>
</organism>
<reference evidence="1 2" key="1">
    <citation type="journal article" date="2015" name="Nature">
        <title>rRNA introns, odd ribosomes, and small enigmatic genomes across a large radiation of phyla.</title>
        <authorList>
            <person name="Brown C.T."/>
            <person name="Hug L.A."/>
            <person name="Thomas B.C."/>
            <person name="Sharon I."/>
            <person name="Castelle C.J."/>
            <person name="Singh A."/>
            <person name="Wilkins M.J."/>
            <person name="Williams K.H."/>
            <person name="Banfield J.F."/>
        </authorList>
    </citation>
    <scope>NUCLEOTIDE SEQUENCE [LARGE SCALE GENOMIC DNA]</scope>
</reference>
<comment type="caution">
    <text evidence="1">The sequence shown here is derived from an EMBL/GenBank/DDBJ whole genome shotgun (WGS) entry which is preliminary data.</text>
</comment>
<evidence type="ECO:0000313" key="1">
    <source>
        <dbReference type="EMBL" id="KKS31664.1"/>
    </source>
</evidence>
<sequence length="59" mass="6324">MDKRCGRLFLLIAGSSKGRTGDFESPNLGSIPSPAALMKNFKFGPNFAVFVLFFGIALA</sequence>
<name>A0A0G0Y4H8_9BACT</name>